<proteinExistence type="predicted"/>
<dbReference type="RefSeq" id="WP_377817136.1">
    <property type="nucleotide sequence ID" value="NZ_JBHSLU010000033.1"/>
</dbReference>
<dbReference type="Proteomes" id="UP001596060">
    <property type="component" value="Unassembled WGS sequence"/>
</dbReference>
<keyword evidence="3" id="KW-1185">Reference proteome</keyword>
<comment type="caution">
    <text evidence="2">The sequence shown here is derived from an EMBL/GenBank/DDBJ whole genome shotgun (WGS) entry which is preliminary data.</text>
</comment>
<accession>A0ABW0P5L0</accession>
<feature type="region of interest" description="Disordered" evidence="1">
    <location>
        <begin position="218"/>
        <end position="270"/>
    </location>
</feature>
<feature type="region of interest" description="Disordered" evidence="1">
    <location>
        <begin position="75"/>
        <end position="109"/>
    </location>
</feature>
<evidence type="ECO:0000256" key="1">
    <source>
        <dbReference type="SAM" id="MobiDB-lite"/>
    </source>
</evidence>
<evidence type="ECO:0000313" key="2">
    <source>
        <dbReference type="EMBL" id="MFC5506079.1"/>
    </source>
</evidence>
<name>A0ABW0P5L0_9HYPH</name>
<dbReference type="EMBL" id="JBHSLU010000033">
    <property type="protein sequence ID" value="MFC5506079.1"/>
    <property type="molecule type" value="Genomic_DNA"/>
</dbReference>
<organism evidence="2 3">
    <name type="scientific">Bosea massiliensis</name>
    <dbReference type="NCBI Taxonomy" id="151419"/>
    <lineage>
        <taxon>Bacteria</taxon>
        <taxon>Pseudomonadati</taxon>
        <taxon>Pseudomonadota</taxon>
        <taxon>Alphaproteobacteria</taxon>
        <taxon>Hyphomicrobiales</taxon>
        <taxon>Boseaceae</taxon>
        <taxon>Bosea</taxon>
    </lineage>
</organism>
<protein>
    <submittedName>
        <fullName evidence="2">Uncharacterized protein</fullName>
    </submittedName>
</protein>
<evidence type="ECO:0000313" key="3">
    <source>
        <dbReference type="Proteomes" id="UP001596060"/>
    </source>
</evidence>
<reference evidence="3" key="1">
    <citation type="journal article" date="2019" name="Int. J. Syst. Evol. Microbiol.">
        <title>The Global Catalogue of Microorganisms (GCM) 10K type strain sequencing project: providing services to taxonomists for standard genome sequencing and annotation.</title>
        <authorList>
            <consortium name="The Broad Institute Genomics Platform"/>
            <consortium name="The Broad Institute Genome Sequencing Center for Infectious Disease"/>
            <person name="Wu L."/>
            <person name="Ma J."/>
        </authorList>
    </citation>
    <scope>NUCLEOTIDE SEQUENCE [LARGE SCALE GENOMIC DNA]</scope>
    <source>
        <strain evidence="3">CCUG 43117</strain>
    </source>
</reference>
<feature type="compositionally biased region" description="Polar residues" evidence="1">
    <location>
        <begin position="241"/>
        <end position="258"/>
    </location>
</feature>
<sequence>MFAVEMSRVIAEVRTLSRLDEIARDLWSAFGANALTEEQAQALSEAIEARKRQVRGQDRVAVRAPTAALERALDGQNSIFPPKRRPKSPDRQRSIARRRRLAASGPMPPQIAAKFTTGQLAVMRIIADEVESRRGTCALTIGEIAARAGVCIALARNAIRIAERLFLISTQFRKREGRPHLPSVIRIISQAWNAWLIIGGKVRRHAINAEREDGTLPFRAQTAGSKSSRKIGSRKMGPTGTDLSRSASSISGRPQTEAAQRPSGRPTAVA</sequence>
<gene>
    <name evidence="2" type="ORF">ACFPN9_12505</name>
</gene>